<dbReference type="EMBL" id="JAIQCV010000001">
    <property type="protein sequence ID" value="KAH1130880.1"/>
    <property type="molecule type" value="Genomic_DNA"/>
</dbReference>
<dbReference type="InterPro" id="IPR045249">
    <property type="entry name" value="HARBI1-like"/>
</dbReference>
<gene>
    <name evidence="11" type="ORF">J1N35_002258</name>
</gene>
<dbReference type="AlphaFoldDB" id="A0A9D3WLE1"/>
<dbReference type="PANTHER" id="PTHR22930:SF293">
    <property type="entry name" value="PROTEIN ALP1-LIKE"/>
    <property type="match status" value="1"/>
</dbReference>
<comment type="caution">
    <text evidence="11">The sequence shown here is derived from an EMBL/GenBank/DDBJ whole genome shotgun (WGS) entry which is preliminary data.</text>
</comment>
<keyword evidence="5" id="KW-0479">Metal-binding</keyword>
<dbReference type="GO" id="GO:0016787">
    <property type="term" value="F:hydrolase activity"/>
    <property type="evidence" value="ECO:0007669"/>
    <property type="project" value="UniProtKB-KW"/>
</dbReference>
<keyword evidence="8" id="KW-1133">Transmembrane helix</keyword>
<keyword evidence="6" id="KW-0378">Hydrolase</keyword>
<dbReference type="GO" id="GO:0005634">
    <property type="term" value="C:nucleus"/>
    <property type="evidence" value="ECO:0007669"/>
    <property type="project" value="UniProtKB-SubCell"/>
</dbReference>
<evidence type="ECO:0000256" key="1">
    <source>
        <dbReference type="ARBA" id="ARBA00001968"/>
    </source>
</evidence>
<feature type="transmembrane region" description="Helical" evidence="8">
    <location>
        <begin position="20"/>
        <end position="43"/>
    </location>
</feature>
<comment type="subcellular location">
    <subcellularLocation>
        <location evidence="2">Nucleus</location>
    </subcellularLocation>
</comment>
<feature type="domain" description="DDE Tnp4" evidence="9">
    <location>
        <begin position="182"/>
        <end position="289"/>
    </location>
</feature>
<dbReference type="GO" id="GO:0004518">
    <property type="term" value="F:nuclease activity"/>
    <property type="evidence" value="ECO:0007669"/>
    <property type="project" value="UniProtKB-KW"/>
</dbReference>
<evidence type="ECO:0000256" key="6">
    <source>
        <dbReference type="ARBA" id="ARBA00022801"/>
    </source>
</evidence>
<dbReference type="InterPro" id="IPR058353">
    <property type="entry name" value="DUF8040"/>
</dbReference>
<comment type="similarity">
    <text evidence="3">Belongs to the HARBI1 family.</text>
</comment>
<reference evidence="11 12" key="1">
    <citation type="journal article" date="2021" name="Plant Biotechnol. J.">
        <title>Multi-omics assisted identification of the key and species-specific regulatory components of drought-tolerant mechanisms in Gossypium stocksii.</title>
        <authorList>
            <person name="Yu D."/>
            <person name="Ke L."/>
            <person name="Zhang D."/>
            <person name="Wu Y."/>
            <person name="Sun Y."/>
            <person name="Mei J."/>
            <person name="Sun J."/>
            <person name="Sun Y."/>
        </authorList>
    </citation>
    <scope>NUCLEOTIDE SEQUENCE [LARGE SCALE GENOMIC DNA]</scope>
    <source>
        <strain evidence="12">cv. E1</strain>
        <tissue evidence="11">Leaf</tissue>
    </source>
</reference>
<dbReference type="PANTHER" id="PTHR22930">
    <property type="match status" value="1"/>
</dbReference>
<name>A0A9D3WLE1_9ROSI</name>
<dbReference type="Pfam" id="PF13359">
    <property type="entry name" value="DDE_Tnp_4"/>
    <property type="match status" value="1"/>
</dbReference>
<dbReference type="OrthoDB" id="948551at2759"/>
<evidence type="ECO:0000256" key="5">
    <source>
        <dbReference type="ARBA" id="ARBA00022723"/>
    </source>
</evidence>
<evidence type="ECO:0000256" key="2">
    <source>
        <dbReference type="ARBA" id="ARBA00004123"/>
    </source>
</evidence>
<evidence type="ECO:0000256" key="7">
    <source>
        <dbReference type="ARBA" id="ARBA00023242"/>
    </source>
</evidence>
<organism evidence="11 12">
    <name type="scientific">Gossypium stocksii</name>
    <dbReference type="NCBI Taxonomy" id="47602"/>
    <lineage>
        <taxon>Eukaryota</taxon>
        <taxon>Viridiplantae</taxon>
        <taxon>Streptophyta</taxon>
        <taxon>Embryophyta</taxon>
        <taxon>Tracheophyta</taxon>
        <taxon>Spermatophyta</taxon>
        <taxon>Magnoliopsida</taxon>
        <taxon>eudicotyledons</taxon>
        <taxon>Gunneridae</taxon>
        <taxon>Pentapetalae</taxon>
        <taxon>rosids</taxon>
        <taxon>malvids</taxon>
        <taxon>Malvales</taxon>
        <taxon>Malvaceae</taxon>
        <taxon>Malvoideae</taxon>
        <taxon>Gossypium</taxon>
    </lineage>
</organism>
<keyword evidence="7" id="KW-0539">Nucleus</keyword>
<accession>A0A9D3WLE1</accession>
<evidence type="ECO:0000256" key="3">
    <source>
        <dbReference type="ARBA" id="ARBA00006958"/>
    </source>
</evidence>
<protein>
    <recommendedName>
        <fullName evidence="13">DDE Tnp4 domain-containing protein</fullName>
    </recommendedName>
</protein>
<proteinExistence type="inferred from homology"/>
<evidence type="ECO:0000259" key="9">
    <source>
        <dbReference type="Pfam" id="PF13359"/>
    </source>
</evidence>
<evidence type="ECO:0000313" key="11">
    <source>
        <dbReference type="EMBL" id="KAH1130880.1"/>
    </source>
</evidence>
<comment type="cofactor">
    <cofactor evidence="1">
        <name>a divalent metal cation</name>
        <dbReference type="ChEBI" id="CHEBI:60240"/>
    </cofactor>
</comment>
<dbReference type="InterPro" id="IPR027806">
    <property type="entry name" value="HARBI1_dom"/>
</dbReference>
<keyword evidence="8" id="KW-0812">Transmembrane</keyword>
<feature type="domain" description="DUF8040" evidence="10">
    <location>
        <begin position="61"/>
        <end position="150"/>
    </location>
</feature>
<dbReference type="Proteomes" id="UP000828251">
    <property type="component" value="Unassembled WGS sequence"/>
</dbReference>
<evidence type="ECO:0008006" key="13">
    <source>
        <dbReference type="Google" id="ProtNLM"/>
    </source>
</evidence>
<dbReference type="Pfam" id="PF26138">
    <property type="entry name" value="DUF8040"/>
    <property type="match status" value="1"/>
</dbReference>
<keyword evidence="4" id="KW-0540">Nuclease</keyword>
<evidence type="ECO:0000256" key="4">
    <source>
        <dbReference type="ARBA" id="ARBA00022722"/>
    </source>
</evidence>
<keyword evidence="12" id="KW-1185">Reference proteome</keyword>
<sequence>MAHLPLIVQSVRCKRIGLAVTIWLQMCTVVSWFLVALGAIHSLHTYRPKIRSYVLDFYAKRDYVKRLVYASDETCIEQVRMNRIAFFKLCEMLQTLGGLKSSRNMLVDEQVAMFLHIISHHLKNRVIKHHFNRSGETVSRSFHNVLNAVISLQDVLFKKAEPITANSTDPRWKWFKNCLGALDGTHIKIRVPTVDKPRYRTRKGDIATNMLGVCTPDMHFVYVLPGWEGSVTDGRVLRDAISRRHGLKVPHGCYYLVDAGYTNCEGFLAPFRGQRYHLNEWRQGYQPSTPEEFFNMSTDPIEEELGEGLPSNVIDEDEPNIVNIHPSDAWATWRMELANQMFDEWQASRN</sequence>
<keyword evidence="8" id="KW-0472">Membrane</keyword>
<dbReference type="GO" id="GO:0046872">
    <property type="term" value="F:metal ion binding"/>
    <property type="evidence" value="ECO:0007669"/>
    <property type="project" value="UniProtKB-KW"/>
</dbReference>
<evidence type="ECO:0000313" key="12">
    <source>
        <dbReference type="Proteomes" id="UP000828251"/>
    </source>
</evidence>
<evidence type="ECO:0000259" key="10">
    <source>
        <dbReference type="Pfam" id="PF26138"/>
    </source>
</evidence>
<evidence type="ECO:0000256" key="8">
    <source>
        <dbReference type="SAM" id="Phobius"/>
    </source>
</evidence>